<accession>A0A976XIK1</accession>
<dbReference type="AlphaFoldDB" id="A0A976XIK1"/>
<evidence type="ECO:0000256" key="1">
    <source>
        <dbReference type="SAM" id="MobiDB-lite"/>
    </source>
</evidence>
<organism evidence="2 3">
    <name type="scientific">Theileria orientalis</name>
    <dbReference type="NCBI Taxonomy" id="68886"/>
    <lineage>
        <taxon>Eukaryota</taxon>
        <taxon>Sar</taxon>
        <taxon>Alveolata</taxon>
        <taxon>Apicomplexa</taxon>
        <taxon>Aconoidasida</taxon>
        <taxon>Piroplasmida</taxon>
        <taxon>Theileriidae</taxon>
        <taxon>Theileria</taxon>
    </lineage>
</organism>
<feature type="region of interest" description="Disordered" evidence="1">
    <location>
        <begin position="236"/>
        <end position="280"/>
    </location>
</feature>
<feature type="compositionally biased region" description="Acidic residues" evidence="1">
    <location>
        <begin position="247"/>
        <end position="280"/>
    </location>
</feature>
<dbReference type="EMBL" id="CP056070">
    <property type="protein sequence ID" value="UVC49724.1"/>
    <property type="molecule type" value="Genomic_DNA"/>
</dbReference>
<evidence type="ECO:0000313" key="2">
    <source>
        <dbReference type="EMBL" id="UVC49724.1"/>
    </source>
</evidence>
<sequence>MNYLTYFSILSFYNLKQGICSSPDVDNKVKIPEALTPEQYQKVDKLVNNQDYIDYELKDQLKRLGELHSSIGKLTGNDTKLNDSLRFHSLLSDDSLIFDESTVNSMEAPVIYLEPPLILPKSQIKTDEEVENFLKKVGLENETSDKSDDPYKITNIDDAKTTESSIKSKLAKMRKTREDMFKKMRTLSIKIPGDPEAAREFNNLKKGLKKLDDVLENQIKKLTQVAHVKAALIDKKGAGSDAMAGEEQMEEREEEIENEEEREAEENGGEEEEPENEEDF</sequence>
<gene>
    <name evidence="2" type="ORF">MACK_003834</name>
</gene>
<reference evidence="2" key="1">
    <citation type="submission" date="2022-07" db="EMBL/GenBank/DDBJ databases">
        <title>Evaluation of T. orientalis genome assembly methods using nanopore sequencing and analysis of variation between genomes.</title>
        <authorList>
            <person name="Yam J."/>
            <person name="Micallef M.L."/>
            <person name="Liu M."/>
            <person name="Djordjevic S.P."/>
            <person name="Bogema D.R."/>
            <person name="Jenkins C."/>
        </authorList>
    </citation>
    <scope>NUCLEOTIDE SEQUENCE</scope>
    <source>
        <strain evidence="2">Goon Nure</strain>
    </source>
</reference>
<dbReference type="Proteomes" id="UP000244811">
    <property type="component" value="Chromosome 3"/>
</dbReference>
<protein>
    <submittedName>
        <fullName evidence="2">Uncharacterized protein</fullName>
    </submittedName>
</protein>
<proteinExistence type="predicted"/>
<name>A0A976XIK1_THEOR</name>
<evidence type="ECO:0000313" key="3">
    <source>
        <dbReference type="Proteomes" id="UP000244811"/>
    </source>
</evidence>